<keyword evidence="1" id="KW-0812">Transmembrane</keyword>
<evidence type="ECO:0008006" key="4">
    <source>
        <dbReference type="Google" id="ProtNLM"/>
    </source>
</evidence>
<gene>
    <name evidence="2" type="ORF">SAMN05518682_1166</name>
</gene>
<organism evidence="2 3">
    <name type="scientific">Cellulosimicrobium aquatile</name>
    <dbReference type="NCBI Taxonomy" id="1612203"/>
    <lineage>
        <taxon>Bacteria</taxon>
        <taxon>Bacillati</taxon>
        <taxon>Actinomycetota</taxon>
        <taxon>Actinomycetes</taxon>
        <taxon>Micrococcales</taxon>
        <taxon>Promicromonosporaceae</taxon>
        <taxon>Cellulosimicrobium</taxon>
    </lineage>
</organism>
<name>A0A1N6PWL9_9MICO</name>
<proteinExistence type="predicted"/>
<evidence type="ECO:0000256" key="1">
    <source>
        <dbReference type="SAM" id="Phobius"/>
    </source>
</evidence>
<dbReference type="AlphaFoldDB" id="A0A1N6PWL9"/>
<accession>A0A1N6PWL9</accession>
<dbReference type="EMBL" id="FTMI01000002">
    <property type="protein sequence ID" value="SIQ08730.1"/>
    <property type="molecule type" value="Genomic_DNA"/>
</dbReference>
<protein>
    <recommendedName>
        <fullName evidence="4">PH domain-containing protein</fullName>
    </recommendedName>
</protein>
<evidence type="ECO:0000313" key="3">
    <source>
        <dbReference type="Proteomes" id="UP000186235"/>
    </source>
</evidence>
<evidence type="ECO:0000313" key="2">
    <source>
        <dbReference type="EMBL" id="SIQ08730.1"/>
    </source>
</evidence>
<keyword evidence="1" id="KW-0472">Membrane</keyword>
<sequence>MPPVTELTLHDDAKRRVVRANLTFAAVLVPILGLTAVSLGISTRNLALALGYACVVLAMIPLTYVLARRFTDRSRVTFGDGSVTVQGWGRPRRFTVAEIERVVTVDSMGFGGMTPTHHLIVVGPTKRLALLVGQMWDRDQLSAVALDLAHRGVPLNPVHQPVTPVQLRAMDPRLVPWRQAHPVALGLLVGVGVLLFFLVAFVVMVAFLV</sequence>
<keyword evidence="1" id="KW-1133">Transmembrane helix</keyword>
<feature type="transmembrane region" description="Helical" evidence="1">
    <location>
        <begin position="47"/>
        <end position="67"/>
    </location>
</feature>
<keyword evidence="3" id="KW-1185">Reference proteome</keyword>
<feature type="transmembrane region" description="Helical" evidence="1">
    <location>
        <begin position="21"/>
        <end position="41"/>
    </location>
</feature>
<dbReference type="Proteomes" id="UP000186235">
    <property type="component" value="Unassembled WGS sequence"/>
</dbReference>
<feature type="transmembrane region" description="Helical" evidence="1">
    <location>
        <begin position="183"/>
        <end position="208"/>
    </location>
</feature>
<reference evidence="3" key="1">
    <citation type="submission" date="2017-01" db="EMBL/GenBank/DDBJ databases">
        <authorList>
            <person name="Varghese N."/>
            <person name="Submissions S."/>
        </authorList>
    </citation>
    <scope>NUCLEOTIDE SEQUENCE [LARGE SCALE GENOMIC DNA]</scope>
    <source>
        <strain evidence="3">3bp</strain>
    </source>
</reference>